<organism evidence="2 3">
    <name type="scientific">Sporosarcina limicola</name>
    <dbReference type="NCBI Taxonomy" id="34101"/>
    <lineage>
        <taxon>Bacteria</taxon>
        <taxon>Bacillati</taxon>
        <taxon>Bacillota</taxon>
        <taxon>Bacilli</taxon>
        <taxon>Bacillales</taxon>
        <taxon>Caryophanaceae</taxon>
        <taxon>Sporosarcina</taxon>
    </lineage>
</organism>
<dbReference type="PROSITE" id="PS50943">
    <property type="entry name" value="HTH_CROC1"/>
    <property type="match status" value="1"/>
</dbReference>
<dbReference type="EMBL" id="JADBEL010000021">
    <property type="protein sequence ID" value="MBE1556074.1"/>
    <property type="molecule type" value="Genomic_DNA"/>
</dbReference>
<gene>
    <name evidence="2" type="ORF">H4683_003195</name>
</gene>
<dbReference type="SUPFAM" id="SSF47413">
    <property type="entry name" value="lambda repressor-like DNA-binding domains"/>
    <property type="match status" value="1"/>
</dbReference>
<dbReference type="Gene3D" id="1.10.260.40">
    <property type="entry name" value="lambda repressor-like DNA-binding domains"/>
    <property type="match status" value="1"/>
</dbReference>
<sequence length="162" mass="18691">MNSLGELFKKLRGKKSLREIADVTQLSHTYIADIEKGYRRGSKKPIHPSPDTLKRLAEAYSYPYEELMRVAGYIEGKTDNEENDWDSTPPELTTKDERDIAKDLQNMISNLGKEGVYSQFDGQTIEEIDDEDKELLIASLENSMRLAKRLAKQKFTPKKYRD</sequence>
<dbReference type="AlphaFoldDB" id="A0A927MRC2"/>
<dbReference type="InterPro" id="IPR010982">
    <property type="entry name" value="Lambda_DNA-bd_dom_sf"/>
</dbReference>
<keyword evidence="3" id="KW-1185">Reference proteome</keyword>
<dbReference type="CDD" id="cd00093">
    <property type="entry name" value="HTH_XRE"/>
    <property type="match status" value="1"/>
</dbReference>
<evidence type="ECO:0000259" key="1">
    <source>
        <dbReference type="PROSITE" id="PS50943"/>
    </source>
</evidence>
<evidence type="ECO:0000313" key="3">
    <source>
        <dbReference type="Proteomes" id="UP000658225"/>
    </source>
</evidence>
<protein>
    <submittedName>
        <fullName evidence="2">Transcriptional regulator with XRE-family HTH domain</fullName>
    </submittedName>
</protein>
<accession>A0A927MRC2</accession>
<proteinExistence type="predicted"/>
<name>A0A927MRC2_9BACL</name>
<dbReference type="SMART" id="SM00530">
    <property type="entry name" value="HTH_XRE"/>
    <property type="match status" value="1"/>
</dbReference>
<dbReference type="GO" id="GO:0003677">
    <property type="term" value="F:DNA binding"/>
    <property type="evidence" value="ECO:0007669"/>
    <property type="project" value="InterPro"/>
</dbReference>
<dbReference type="InterPro" id="IPR001387">
    <property type="entry name" value="Cro/C1-type_HTH"/>
</dbReference>
<dbReference type="Proteomes" id="UP000658225">
    <property type="component" value="Unassembled WGS sequence"/>
</dbReference>
<dbReference type="Pfam" id="PF01381">
    <property type="entry name" value="HTH_3"/>
    <property type="match status" value="1"/>
</dbReference>
<comment type="caution">
    <text evidence="2">The sequence shown here is derived from an EMBL/GenBank/DDBJ whole genome shotgun (WGS) entry which is preliminary data.</text>
</comment>
<reference evidence="2" key="1">
    <citation type="submission" date="2020-10" db="EMBL/GenBank/DDBJ databases">
        <title>Genomic Encyclopedia of Type Strains, Phase IV (KMG-IV): sequencing the most valuable type-strain genomes for metagenomic binning, comparative biology and taxonomic classification.</title>
        <authorList>
            <person name="Goeker M."/>
        </authorList>
    </citation>
    <scope>NUCLEOTIDE SEQUENCE</scope>
    <source>
        <strain evidence="2">DSM 13886</strain>
    </source>
</reference>
<dbReference type="RefSeq" id="WP_192599750.1">
    <property type="nucleotide sequence ID" value="NZ_JADBEL010000021.1"/>
</dbReference>
<evidence type="ECO:0000313" key="2">
    <source>
        <dbReference type="EMBL" id="MBE1556074.1"/>
    </source>
</evidence>
<feature type="domain" description="HTH cro/C1-type" evidence="1">
    <location>
        <begin position="14"/>
        <end position="67"/>
    </location>
</feature>